<feature type="transmembrane region" description="Helical" evidence="7">
    <location>
        <begin position="559"/>
        <end position="578"/>
    </location>
</feature>
<dbReference type="Pfam" id="PF05154">
    <property type="entry name" value="TM2"/>
    <property type="match status" value="6"/>
</dbReference>
<feature type="domain" description="TM2" evidence="8">
    <location>
        <begin position="454"/>
        <end position="501"/>
    </location>
</feature>
<feature type="transmembrane region" description="Helical" evidence="7">
    <location>
        <begin position="203"/>
        <end position="220"/>
    </location>
</feature>
<dbReference type="RefSeq" id="XP_013400308.1">
    <property type="nucleotide sequence ID" value="XM_013544854.1"/>
</dbReference>
<feature type="transmembrane region" description="Helical" evidence="7">
    <location>
        <begin position="226"/>
        <end position="245"/>
    </location>
</feature>
<feature type="region of interest" description="Disordered" evidence="6">
    <location>
        <begin position="706"/>
        <end position="742"/>
    </location>
</feature>
<dbReference type="PANTHER" id="PTHR21016">
    <property type="entry name" value="BETA-AMYLOID BINDING PROTEIN-RELATED"/>
    <property type="match status" value="1"/>
</dbReference>
<evidence type="ECO:0000256" key="3">
    <source>
        <dbReference type="ARBA" id="ARBA00022692"/>
    </source>
</evidence>
<name>A0A1S3IQG1_LINAN</name>
<dbReference type="InterPro" id="IPR007829">
    <property type="entry name" value="TM2"/>
</dbReference>
<feature type="transmembrane region" description="Helical" evidence="7">
    <location>
        <begin position="457"/>
        <end position="476"/>
    </location>
</feature>
<evidence type="ECO:0000313" key="9">
    <source>
        <dbReference type="Proteomes" id="UP000085678"/>
    </source>
</evidence>
<evidence type="ECO:0000256" key="6">
    <source>
        <dbReference type="SAM" id="MobiDB-lite"/>
    </source>
</evidence>
<evidence type="ECO:0000256" key="5">
    <source>
        <dbReference type="ARBA" id="ARBA00023136"/>
    </source>
</evidence>
<feature type="domain" description="TM2" evidence="8">
    <location>
        <begin position="382"/>
        <end position="430"/>
    </location>
</feature>
<dbReference type="STRING" id="7574.A0A1S3IQG1"/>
<evidence type="ECO:0000256" key="7">
    <source>
        <dbReference type="SAM" id="Phobius"/>
    </source>
</evidence>
<feature type="transmembrane region" description="Helical" evidence="7">
    <location>
        <begin position="124"/>
        <end position="143"/>
    </location>
</feature>
<organism evidence="9 10">
    <name type="scientific">Lingula anatina</name>
    <name type="common">Brachiopod</name>
    <name type="synonym">Lingula unguis</name>
    <dbReference type="NCBI Taxonomy" id="7574"/>
    <lineage>
        <taxon>Eukaryota</taxon>
        <taxon>Metazoa</taxon>
        <taxon>Spiralia</taxon>
        <taxon>Lophotrochozoa</taxon>
        <taxon>Brachiopoda</taxon>
        <taxon>Linguliformea</taxon>
        <taxon>Lingulata</taxon>
        <taxon>Lingulida</taxon>
        <taxon>Linguloidea</taxon>
        <taxon>Lingulidae</taxon>
        <taxon>Lingula</taxon>
    </lineage>
</organism>
<feature type="compositionally biased region" description="Low complexity" evidence="6">
    <location>
        <begin position="706"/>
        <end position="724"/>
    </location>
</feature>
<feature type="transmembrane region" description="Helical" evidence="7">
    <location>
        <begin position="55"/>
        <end position="72"/>
    </location>
</feature>
<comment type="subcellular location">
    <subcellularLocation>
        <location evidence="1">Membrane</location>
        <topology evidence="1">Multi-pass membrane protein</topology>
    </subcellularLocation>
</comment>
<dbReference type="Proteomes" id="UP000085678">
    <property type="component" value="Unplaced"/>
</dbReference>
<evidence type="ECO:0000313" key="10">
    <source>
        <dbReference type="RefSeq" id="XP_013400308.1"/>
    </source>
</evidence>
<feature type="region of interest" description="Disordered" evidence="6">
    <location>
        <begin position="631"/>
        <end position="684"/>
    </location>
</feature>
<comment type="similarity">
    <text evidence="2">Belongs to the TM2 family.</text>
</comment>
<feature type="transmembrane region" description="Helical" evidence="7">
    <location>
        <begin position="149"/>
        <end position="168"/>
    </location>
</feature>
<feature type="domain" description="TM2" evidence="8">
    <location>
        <begin position="49"/>
        <end position="97"/>
    </location>
</feature>
<gene>
    <name evidence="10" type="primary">LOC106166326</name>
</gene>
<evidence type="ECO:0000256" key="4">
    <source>
        <dbReference type="ARBA" id="ARBA00022989"/>
    </source>
</evidence>
<reference evidence="10" key="1">
    <citation type="submission" date="2025-08" db="UniProtKB">
        <authorList>
            <consortium name="RefSeq"/>
        </authorList>
    </citation>
    <scope>IDENTIFICATION</scope>
    <source>
        <tissue evidence="10">Gonads</tissue>
    </source>
</reference>
<keyword evidence="5 7" id="KW-0472">Membrane</keyword>
<feature type="compositionally biased region" description="Polar residues" evidence="6">
    <location>
        <begin position="673"/>
        <end position="684"/>
    </location>
</feature>
<feature type="transmembrane region" description="Helical" evidence="7">
    <location>
        <begin position="411"/>
        <end position="436"/>
    </location>
</feature>
<feature type="domain" description="TM2" evidence="8">
    <location>
        <begin position="203"/>
        <end position="245"/>
    </location>
</feature>
<evidence type="ECO:0000256" key="1">
    <source>
        <dbReference type="ARBA" id="ARBA00004141"/>
    </source>
</evidence>
<dbReference type="KEGG" id="lak:106166326"/>
<dbReference type="InParanoid" id="A0A1S3IQG1"/>
<dbReference type="GO" id="GO:0016020">
    <property type="term" value="C:membrane"/>
    <property type="evidence" value="ECO:0007669"/>
    <property type="project" value="UniProtKB-SubCell"/>
</dbReference>
<feature type="transmembrane region" description="Helical" evidence="7">
    <location>
        <begin position="78"/>
        <end position="103"/>
    </location>
</feature>
<dbReference type="OrthoDB" id="10262359at2759"/>
<proteinExistence type="inferred from homology"/>
<sequence>MDHENAQFRPWYGTTGFSSEAYRNVPPVSHTTYPTAQTMSASHERGFKRKSLVEAYLLWLALGLFGAHHFYLNRPLFGIMYLTTFGLCGCGWLIDLFRLPCLVKDANKLIEDRTPMQLRKRSVGDAYVLWLPFGLLGWHHFYLRRPGIGLYYSFTLGGLGTGFIYDLFRMPCLVKRRNRELEVALQRPQDAWRYRYRCHLDDAYGLIFPLGFLGLHHFYLRRFKWGLLYLFTFGIFGIGWIIDFFRLPSLVKEANRENQPVQAHGYIVTTARHPSFPGQAVPNSGQSQSLTTEQSGTFTHVNTYSGPPANYDPPTYHGGPQGAFVFLFLIIRSMDHENAQFRPWYGTTGFSSEAYRNVPPVSHTTYPTAQTMSASHERGFKRKSLVEAYLLWLALGLFGAHHFYLNRPLFGIMYLTTFGLCGCGWLIDLFRLPCLVKDANKLIEDRTPMQLRKRSVGDAYVLWLPFGLLGWHHFYLRRPGIGLYYSFTLGGLGTGFIYDLFRMPCLVKRRNRELEVALQRPQDAWRYRYRCHLDDAYGLIFPLGFLGLHHFYLRRFKWGLLYLFTFGIFGIGWIIDFFRLPSLVKEANRENQPVQAHGYIVTTARHPSFPGQAVPNSGQSQSLTTEQSGTFTHVNTYSGPPVNYDPPTYHGGPQDHDAAPPPPYSEIAGGTSHGFQYNQGQSQPYFSGLQQQNQYQQQQQQYQCQQQQQYQYQQQRDPFQQQQYTNNYGALAPHAPPQEKSH</sequence>
<feature type="domain" description="TM2" evidence="8">
    <location>
        <begin position="121"/>
        <end position="168"/>
    </location>
</feature>
<dbReference type="PANTHER" id="PTHR21016:SF25">
    <property type="entry name" value="TM2 DOMAIN-CONTAINING PROTEIN DDB_G0277895-RELATED"/>
    <property type="match status" value="1"/>
</dbReference>
<feature type="domain" description="TM2" evidence="8">
    <location>
        <begin position="536"/>
        <end position="578"/>
    </location>
</feature>
<accession>A0A1S3IQG1</accession>
<keyword evidence="4 7" id="KW-1133">Transmembrane helix</keyword>
<evidence type="ECO:0000259" key="8">
    <source>
        <dbReference type="Pfam" id="PF05154"/>
    </source>
</evidence>
<keyword evidence="9" id="KW-1185">Reference proteome</keyword>
<feature type="transmembrane region" description="Helical" evidence="7">
    <location>
        <begin position="536"/>
        <end position="553"/>
    </location>
</feature>
<keyword evidence="3 7" id="KW-0812">Transmembrane</keyword>
<feature type="transmembrane region" description="Helical" evidence="7">
    <location>
        <begin position="482"/>
        <end position="501"/>
    </location>
</feature>
<dbReference type="GeneID" id="106166326"/>
<protein>
    <submittedName>
        <fullName evidence="10">Uncharacterized protein LOC106166326</fullName>
    </submittedName>
</protein>
<evidence type="ECO:0000256" key="2">
    <source>
        <dbReference type="ARBA" id="ARBA00008284"/>
    </source>
</evidence>
<dbReference type="InterPro" id="IPR050932">
    <property type="entry name" value="TM2D1-3-like"/>
</dbReference>
<dbReference type="AlphaFoldDB" id="A0A1S3IQG1"/>
<feature type="transmembrane region" description="Helical" evidence="7">
    <location>
        <begin position="388"/>
        <end position="405"/>
    </location>
</feature>